<reference evidence="3" key="1">
    <citation type="submission" date="2023-04" db="EMBL/GenBank/DDBJ databases">
        <title>Black Yeasts Isolated from many extreme environments.</title>
        <authorList>
            <person name="Coleine C."/>
            <person name="Stajich J.E."/>
            <person name="Selbmann L."/>
        </authorList>
    </citation>
    <scope>NUCLEOTIDE SEQUENCE</scope>
    <source>
        <strain evidence="3">CCFEE 5312</strain>
    </source>
</reference>
<comment type="caution">
    <text evidence="3">The sequence shown here is derived from an EMBL/GenBank/DDBJ whole genome shotgun (WGS) entry which is preliminary data.</text>
</comment>
<feature type="region of interest" description="Disordered" evidence="2">
    <location>
        <begin position="643"/>
        <end position="757"/>
    </location>
</feature>
<evidence type="ECO:0000256" key="2">
    <source>
        <dbReference type="SAM" id="MobiDB-lite"/>
    </source>
</evidence>
<feature type="region of interest" description="Disordered" evidence="2">
    <location>
        <begin position="1"/>
        <end position="20"/>
    </location>
</feature>
<name>A0AAJ0DQE5_9PEZI</name>
<dbReference type="EMBL" id="JAWDJX010000012">
    <property type="protein sequence ID" value="KAK3054277.1"/>
    <property type="molecule type" value="Genomic_DNA"/>
</dbReference>
<evidence type="ECO:0000313" key="3">
    <source>
        <dbReference type="EMBL" id="KAK3054277.1"/>
    </source>
</evidence>
<feature type="coiled-coil region" evidence="1">
    <location>
        <begin position="438"/>
        <end position="472"/>
    </location>
</feature>
<organism evidence="3 4">
    <name type="scientific">Extremus antarcticus</name>
    <dbReference type="NCBI Taxonomy" id="702011"/>
    <lineage>
        <taxon>Eukaryota</taxon>
        <taxon>Fungi</taxon>
        <taxon>Dikarya</taxon>
        <taxon>Ascomycota</taxon>
        <taxon>Pezizomycotina</taxon>
        <taxon>Dothideomycetes</taxon>
        <taxon>Dothideomycetidae</taxon>
        <taxon>Mycosphaerellales</taxon>
        <taxon>Extremaceae</taxon>
        <taxon>Extremus</taxon>
    </lineage>
</organism>
<evidence type="ECO:0000256" key="1">
    <source>
        <dbReference type="SAM" id="Coils"/>
    </source>
</evidence>
<proteinExistence type="predicted"/>
<sequence>MATPSVFSEDDATMTPTTTLSEVDASETAWSIADLRDIVVDLKHAKSKSSICKRLCRPSALQLLHAALRNTTDNTQALKSTMATKAEFDTCATQCRDGFERVDDEIAANQKDITSVREAVETAEVQRSDGIAGLEHKLLLLDSNHKSTEETERVAKSHNLFVEQQHTKNMKIQNKVNDLSSQAASNASDVKGLTEGMKAYVVKEETSLLRDETTCLKAEMKALVVSTDSLKAELAEALQKEMKELSAKVNFMHLAQQLAKRTQSDPIDALEKKMVESDEAKTVSQEGDAASRKHMLPLHFCDETREQTDKARKDINKLRERINRNVYSDDGDYTPTPITRRSEFDNNEHLRLSPPEHHLDMQQLIGMITELTAKVALQDETILDLKAREAAREDKLLMLQEITQSQRTTVSLQQMSIENVQALLRSTRDDTRREMATKAEVQTLVTQNHERLNELEQNIVQAGKATTNVREQLELAVERAEAISIERFDSLDDKLITLAEKHLSTAEELEGVIKSHTTFVSQQQLENARAQELSQKIKDIESAVSSLKQENGLRKEENSCLKEVTRVLQDDTEDLRAETVVLGTETTGFKQDSGSWSFEMELMKENNESVKAETVALREDPRILKEAMRVIENETALVKNDTATRTPSMPVPTNSHGPPTYTAQSVHAATAAHEARGGYVGPGSSHSFVPPGTPNSNHAPSRSQRGALRGGTVNAHPTRPAGIPSPVEYTPPHLRSGNGRGGYISPARGNHNGPAGW</sequence>
<keyword evidence="4" id="KW-1185">Reference proteome</keyword>
<feature type="compositionally biased region" description="Polar residues" evidence="2">
    <location>
        <begin position="643"/>
        <end position="667"/>
    </location>
</feature>
<keyword evidence="1" id="KW-0175">Coiled coil</keyword>
<dbReference type="AlphaFoldDB" id="A0AAJ0DQE5"/>
<gene>
    <name evidence="3" type="ORF">LTR09_004545</name>
</gene>
<accession>A0AAJ0DQE5</accession>
<feature type="compositionally biased region" description="Polar residues" evidence="2">
    <location>
        <begin position="694"/>
        <end position="704"/>
    </location>
</feature>
<evidence type="ECO:0000313" key="4">
    <source>
        <dbReference type="Proteomes" id="UP001271007"/>
    </source>
</evidence>
<dbReference type="Proteomes" id="UP001271007">
    <property type="component" value="Unassembled WGS sequence"/>
</dbReference>
<protein>
    <submittedName>
        <fullName evidence="3">Uncharacterized protein</fullName>
    </submittedName>
</protein>